<proteinExistence type="predicted"/>
<accession>A0A2P2Q4N3</accession>
<sequence length="40" mass="4562">MFFNFDSSINKRAEFTSSKYTCLCDSVQGNHLENLLTENG</sequence>
<dbReference type="AlphaFoldDB" id="A0A2P2Q4N3"/>
<organism evidence="1">
    <name type="scientific">Rhizophora mucronata</name>
    <name type="common">Asiatic mangrove</name>
    <dbReference type="NCBI Taxonomy" id="61149"/>
    <lineage>
        <taxon>Eukaryota</taxon>
        <taxon>Viridiplantae</taxon>
        <taxon>Streptophyta</taxon>
        <taxon>Embryophyta</taxon>
        <taxon>Tracheophyta</taxon>
        <taxon>Spermatophyta</taxon>
        <taxon>Magnoliopsida</taxon>
        <taxon>eudicotyledons</taxon>
        <taxon>Gunneridae</taxon>
        <taxon>Pentapetalae</taxon>
        <taxon>rosids</taxon>
        <taxon>fabids</taxon>
        <taxon>Malpighiales</taxon>
        <taxon>Rhizophoraceae</taxon>
        <taxon>Rhizophora</taxon>
    </lineage>
</organism>
<evidence type="ECO:0000313" key="1">
    <source>
        <dbReference type="EMBL" id="MBX61936.1"/>
    </source>
</evidence>
<dbReference type="EMBL" id="GGEC01081452">
    <property type="protein sequence ID" value="MBX61936.1"/>
    <property type="molecule type" value="Transcribed_RNA"/>
</dbReference>
<reference evidence="1" key="1">
    <citation type="submission" date="2018-02" db="EMBL/GenBank/DDBJ databases">
        <title>Rhizophora mucronata_Transcriptome.</title>
        <authorList>
            <person name="Meera S.P."/>
            <person name="Sreeshan A."/>
            <person name="Augustine A."/>
        </authorList>
    </citation>
    <scope>NUCLEOTIDE SEQUENCE</scope>
    <source>
        <tissue evidence="1">Leaf</tissue>
    </source>
</reference>
<name>A0A2P2Q4N3_RHIMU</name>
<protein>
    <submittedName>
        <fullName evidence="1">Uncharacterized protein</fullName>
    </submittedName>
</protein>